<evidence type="ECO:0000259" key="4">
    <source>
        <dbReference type="PROSITE" id="PS51161"/>
    </source>
</evidence>
<sequence length="89" mass="10180">MNIVKKDGRIEKFNIRKVKTSIENAARDSGTMVNESDLNILVNDVEKVLLKVRKDSLVTSSYEVIGTIFEILKRDGFNSILRAYVEFDK</sequence>
<keyword evidence="2 3" id="KW-0067">ATP-binding</keyword>
<protein>
    <submittedName>
        <fullName evidence="5">ATP cone domain-containing protein</fullName>
    </submittedName>
</protein>
<evidence type="ECO:0000313" key="6">
    <source>
        <dbReference type="Proteomes" id="UP001141183"/>
    </source>
</evidence>
<accession>A0A9X3XL81</accession>
<comment type="caution">
    <text evidence="5">The sequence shown here is derived from an EMBL/GenBank/DDBJ whole genome shotgun (WGS) entry which is preliminary data.</text>
</comment>
<evidence type="ECO:0000313" key="5">
    <source>
        <dbReference type="EMBL" id="MDC4241410.1"/>
    </source>
</evidence>
<dbReference type="Pfam" id="PF03477">
    <property type="entry name" value="ATP-cone"/>
    <property type="match status" value="1"/>
</dbReference>
<dbReference type="Proteomes" id="UP001141183">
    <property type="component" value="Unassembled WGS sequence"/>
</dbReference>
<evidence type="ECO:0000256" key="1">
    <source>
        <dbReference type="ARBA" id="ARBA00022741"/>
    </source>
</evidence>
<reference evidence="5" key="1">
    <citation type="submission" date="2022-05" db="EMBL/GenBank/DDBJ databases">
        <title>Draft genome sequence of Clostridium tertium strain CP3 isolated from Peru.</title>
        <authorList>
            <person name="Hurtado R."/>
            <person name="Lima L."/>
            <person name="Sousa T."/>
            <person name="Jaiswal A.K."/>
            <person name="Tiwari S."/>
            <person name="Maturrano L."/>
            <person name="Brenig B."/>
            <person name="Azevedo V."/>
        </authorList>
    </citation>
    <scope>NUCLEOTIDE SEQUENCE</scope>
    <source>
        <strain evidence="5">CP3</strain>
    </source>
</reference>
<dbReference type="EMBL" id="JAMRYU010000015">
    <property type="protein sequence ID" value="MDC4241410.1"/>
    <property type="molecule type" value="Genomic_DNA"/>
</dbReference>
<organism evidence="5 6">
    <name type="scientific">Clostridium tertium</name>
    <dbReference type="NCBI Taxonomy" id="1559"/>
    <lineage>
        <taxon>Bacteria</taxon>
        <taxon>Bacillati</taxon>
        <taxon>Bacillota</taxon>
        <taxon>Clostridia</taxon>
        <taxon>Eubacteriales</taxon>
        <taxon>Clostridiaceae</taxon>
        <taxon>Clostridium</taxon>
    </lineage>
</organism>
<dbReference type="InterPro" id="IPR005144">
    <property type="entry name" value="ATP-cone_dom"/>
</dbReference>
<evidence type="ECO:0000256" key="3">
    <source>
        <dbReference type="PROSITE-ProRule" id="PRU00492"/>
    </source>
</evidence>
<evidence type="ECO:0000256" key="2">
    <source>
        <dbReference type="ARBA" id="ARBA00022840"/>
    </source>
</evidence>
<keyword evidence="1 3" id="KW-0547">Nucleotide-binding</keyword>
<dbReference type="RefSeq" id="WP_008677140.1">
    <property type="nucleotide sequence ID" value="NZ_BAAACM010000019.1"/>
</dbReference>
<feature type="domain" description="ATP-cone" evidence="4">
    <location>
        <begin position="1"/>
        <end position="89"/>
    </location>
</feature>
<dbReference type="GO" id="GO:0005524">
    <property type="term" value="F:ATP binding"/>
    <property type="evidence" value="ECO:0007669"/>
    <property type="project" value="UniProtKB-UniRule"/>
</dbReference>
<keyword evidence="6" id="KW-1185">Reference proteome</keyword>
<gene>
    <name evidence="5" type="ORF">NE398_14730</name>
</gene>
<dbReference type="GeneID" id="93044769"/>
<dbReference type="PROSITE" id="PS51161">
    <property type="entry name" value="ATP_CONE"/>
    <property type="match status" value="1"/>
</dbReference>
<dbReference type="AlphaFoldDB" id="A0A9X3XL81"/>
<proteinExistence type="predicted"/>
<name>A0A9X3XL81_9CLOT</name>